<accession>A0A5B7AJC8</accession>
<dbReference type="InterPro" id="IPR013094">
    <property type="entry name" value="AB_hydrolase_3"/>
</dbReference>
<dbReference type="GO" id="GO:0016787">
    <property type="term" value="F:hydrolase activity"/>
    <property type="evidence" value="ECO:0007669"/>
    <property type="project" value="UniProtKB-KW"/>
</dbReference>
<dbReference type="SUPFAM" id="SSF53474">
    <property type="entry name" value="alpha/beta-Hydrolases"/>
    <property type="match status" value="1"/>
</dbReference>
<evidence type="ECO:0000256" key="1">
    <source>
        <dbReference type="ARBA" id="ARBA00010515"/>
    </source>
</evidence>
<dbReference type="InterPro" id="IPR029058">
    <property type="entry name" value="AB_hydrolase_fold"/>
</dbReference>
<evidence type="ECO:0000313" key="4">
    <source>
        <dbReference type="EMBL" id="MPA55886.1"/>
    </source>
</evidence>
<proteinExistence type="inferred from homology"/>
<name>A0A5B7AJC8_DAVIN</name>
<feature type="domain" description="Alpha/beta hydrolase fold-3" evidence="3">
    <location>
        <begin position="183"/>
        <end position="248"/>
    </location>
</feature>
<dbReference type="EMBL" id="GHES01025327">
    <property type="protein sequence ID" value="MPA55886.1"/>
    <property type="molecule type" value="Transcribed_RNA"/>
</dbReference>
<dbReference type="EC" id="3.-.-.-" evidence="4"/>
<reference evidence="4" key="1">
    <citation type="submission" date="2019-08" db="EMBL/GenBank/DDBJ databases">
        <title>Reference gene set and small RNA set construction with multiple tissues from Davidia involucrata Baill.</title>
        <authorList>
            <person name="Yang H."/>
            <person name="Zhou C."/>
            <person name="Li G."/>
            <person name="Wang J."/>
            <person name="Gao P."/>
            <person name="Wang M."/>
            <person name="Wang R."/>
            <person name="Zhao Y."/>
        </authorList>
    </citation>
    <scope>NUCLEOTIDE SEQUENCE</scope>
    <source>
        <tissue evidence="4">Mixed with DoveR01_LX</tissue>
    </source>
</reference>
<keyword evidence="4" id="KW-0378">Hydrolase</keyword>
<dbReference type="AlphaFoldDB" id="A0A5B7AJC8"/>
<evidence type="ECO:0000256" key="2">
    <source>
        <dbReference type="SAM" id="MobiDB-lite"/>
    </source>
</evidence>
<gene>
    <name evidence="4" type="ORF">Din_025327</name>
</gene>
<sequence>MEGSGREMPNIAVKLYSVFFKFLLKHRLQNRIQNPLDESNHPFGVTSRPEESVAAANPSFTDGVATKDIHIDPLTSLSIRIFLPDTCLVSPDSDFKSQSKSRIRAIVKRSDSEFRSAPTDPNDALLRRSSYESSGTANGVPHTENHRRNSYGCSNDDLNLKSESGAYRGYSPSIGNCRKLPVMLQFHGGGFVSGSNDSVANDFFCRRIAKLCDVIILAVGYRLAPENRYPASFEDGLKVLHWLAKQANLAECSNSLGHMRGGGADLRRSDVHWHSIDGQTLVGCSWRSLQMRSSWGELWCKHCRLCDTESCRAGQASGPNQGGGTAVDVSILHWDCSNTLRDKIGKLLLLRQGYVHACMKTFFIRGGVQYGPPCCQPLCSRQGGHR</sequence>
<dbReference type="InterPro" id="IPR050466">
    <property type="entry name" value="Carboxylest/Gibb_receptor"/>
</dbReference>
<feature type="region of interest" description="Disordered" evidence="2">
    <location>
        <begin position="110"/>
        <end position="154"/>
    </location>
</feature>
<dbReference type="Gene3D" id="3.40.50.1820">
    <property type="entry name" value="alpha/beta hydrolase"/>
    <property type="match status" value="1"/>
</dbReference>
<dbReference type="PANTHER" id="PTHR23024">
    <property type="entry name" value="ARYLACETAMIDE DEACETYLASE"/>
    <property type="match status" value="1"/>
</dbReference>
<organism evidence="4">
    <name type="scientific">Davidia involucrata</name>
    <name type="common">Dove tree</name>
    <dbReference type="NCBI Taxonomy" id="16924"/>
    <lineage>
        <taxon>Eukaryota</taxon>
        <taxon>Viridiplantae</taxon>
        <taxon>Streptophyta</taxon>
        <taxon>Embryophyta</taxon>
        <taxon>Tracheophyta</taxon>
        <taxon>Spermatophyta</taxon>
        <taxon>Magnoliopsida</taxon>
        <taxon>eudicotyledons</taxon>
        <taxon>Gunneridae</taxon>
        <taxon>Pentapetalae</taxon>
        <taxon>asterids</taxon>
        <taxon>Cornales</taxon>
        <taxon>Nyssaceae</taxon>
        <taxon>Davidia</taxon>
    </lineage>
</organism>
<dbReference type="Pfam" id="PF07859">
    <property type="entry name" value="Abhydrolase_3"/>
    <property type="match status" value="1"/>
</dbReference>
<evidence type="ECO:0000259" key="3">
    <source>
        <dbReference type="Pfam" id="PF07859"/>
    </source>
</evidence>
<protein>
    <submittedName>
        <fullName evidence="4">Putative CXE carboxylesterase</fullName>
        <ecNumber evidence="4">3.-.-.-</ecNumber>
    </submittedName>
</protein>
<dbReference type="PANTHER" id="PTHR23024:SF639">
    <property type="entry name" value="CARBOXYLESTERASE 11-RELATED"/>
    <property type="match status" value="1"/>
</dbReference>
<comment type="similarity">
    <text evidence="1">Belongs to the 'GDXG' lipolytic enzyme family.</text>
</comment>